<reference evidence="4" key="2">
    <citation type="submission" date="2015-06" db="UniProtKB">
        <authorList>
            <consortium name="EnsemblMetazoa"/>
        </authorList>
    </citation>
    <scope>IDENTIFICATION</scope>
</reference>
<evidence type="ECO:0000313" key="4">
    <source>
        <dbReference type="EnsemblMetazoa" id="tetur03g03010.1"/>
    </source>
</evidence>
<feature type="region of interest" description="Disordered" evidence="1">
    <location>
        <begin position="235"/>
        <end position="256"/>
    </location>
</feature>
<accession>T1JZ82</accession>
<evidence type="ECO:0000256" key="3">
    <source>
        <dbReference type="SAM" id="SignalP"/>
    </source>
</evidence>
<dbReference type="STRING" id="32264.T1JZ82"/>
<evidence type="ECO:0000256" key="2">
    <source>
        <dbReference type="SAM" id="Phobius"/>
    </source>
</evidence>
<keyword evidence="3" id="KW-0732">Signal</keyword>
<sequence>MDYYKAILMPTIVIWSSIALVYSKSSAVGSQENKNLANVTINSTSLPSTSSTIVSPYSVQIESKISKNTDQLPLPSSSSSPIALSPSSSITFLTSSMPPIINNTKGSPKSSEIYDFSSTLNSTLDSSLSNIDDSVTLVNLNTVTSTSNVSSYVSQLPPNHNQLYEQPQPQSQSNQLSFLSIEFIAISCSGLLILTIITVASVYGCIKVYHKRYPVRIGFGRKFSTFENPIYTQKSSSSCEIDSSRENQAGPTGNEA</sequence>
<dbReference type="HOGENOM" id="CLU_1087132_0_0_1"/>
<feature type="transmembrane region" description="Helical" evidence="2">
    <location>
        <begin position="183"/>
        <end position="206"/>
    </location>
</feature>
<dbReference type="OrthoDB" id="6500675at2759"/>
<evidence type="ECO:0000256" key="1">
    <source>
        <dbReference type="SAM" id="MobiDB-lite"/>
    </source>
</evidence>
<feature type="signal peptide" evidence="3">
    <location>
        <begin position="1"/>
        <end position="23"/>
    </location>
</feature>
<name>T1JZ82_TETUR</name>
<dbReference type="KEGG" id="tut:112538489"/>
<feature type="compositionally biased region" description="Polar residues" evidence="1">
    <location>
        <begin position="246"/>
        <end position="256"/>
    </location>
</feature>
<keyword evidence="2" id="KW-0472">Membrane</keyword>
<feature type="chain" id="PRO_5004580822" evidence="3">
    <location>
        <begin position="24"/>
        <end position="256"/>
    </location>
</feature>
<reference evidence="5" key="1">
    <citation type="submission" date="2011-08" db="EMBL/GenBank/DDBJ databases">
        <authorList>
            <person name="Rombauts S."/>
        </authorList>
    </citation>
    <scope>NUCLEOTIDE SEQUENCE</scope>
    <source>
        <strain evidence="5">London</strain>
    </source>
</reference>
<protein>
    <submittedName>
        <fullName evidence="4">Uncharacterized protein</fullName>
    </submittedName>
</protein>
<dbReference type="EnsemblMetazoa" id="tetur03g03010.1">
    <property type="protein sequence ID" value="tetur03g03010.1"/>
    <property type="gene ID" value="tetur03g03010"/>
</dbReference>
<dbReference type="EMBL" id="CAEY01001117">
    <property type="status" value="NOT_ANNOTATED_CDS"/>
    <property type="molecule type" value="Genomic_DNA"/>
</dbReference>
<proteinExistence type="predicted"/>
<dbReference type="GeneID" id="112538489"/>
<dbReference type="AlphaFoldDB" id="T1JZ82"/>
<dbReference type="Proteomes" id="UP000015104">
    <property type="component" value="Unassembled WGS sequence"/>
</dbReference>
<keyword evidence="2" id="KW-1133">Transmembrane helix</keyword>
<dbReference type="RefSeq" id="XP_025015990.1">
    <property type="nucleotide sequence ID" value="XM_025160222.1"/>
</dbReference>
<organism evidence="4 5">
    <name type="scientific">Tetranychus urticae</name>
    <name type="common">Two-spotted spider mite</name>
    <dbReference type="NCBI Taxonomy" id="32264"/>
    <lineage>
        <taxon>Eukaryota</taxon>
        <taxon>Metazoa</taxon>
        <taxon>Ecdysozoa</taxon>
        <taxon>Arthropoda</taxon>
        <taxon>Chelicerata</taxon>
        <taxon>Arachnida</taxon>
        <taxon>Acari</taxon>
        <taxon>Acariformes</taxon>
        <taxon>Trombidiformes</taxon>
        <taxon>Prostigmata</taxon>
        <taxon>Eleutherengona</taxon>
        <taxon>Raphignathae</taxon>
        <taxon>Tetranychoidea</taxon>
        <taxon>Tetranychidae</taxon>
        <taxon>Tetranychus</taxon>
    </lineage>
</organism>
<keyword evidence="5" id="KW-1185">Reference proteome</keyword>
<keyword evidence="2" id="KW-0812">Transmembrane</keyword>
<dbReference type="OMA" id="EFIAISC"/>
<evidence type="ECO:0000313" key="5">
    <source>
        <dbReference type="Proteomes" id="UP000015104"/>
    </source>
</evidence>